<feature type="transmembrane region" description="Helical" evidence="8">
    <location>
        <begin position="78"/>
        <end position="96"/>
    </location>
</feature>
<evidence type="ECO:0000259" key="9">
    <source>
        <dbReference type="Pfam" id="PF18916"/>
    </source>
</evidence>
<evidence type="ECO:0000256" key="5">
    <source>
        <dbReference type="ARBA" id="ARBA00022989"/>
    </source>
</evidence>
<dbReference type="RefSeq" id="WP_378750068.1">
    <property type="nucleotide sequence ID" value="NZ_JBHSSV010000002.1"/>
</dbReference>
<feature type="transmembrane region" description="Helical" evidence="8">
    <location>
        <begin position="36"/>
        <end position="58"/>
    </location>
</feature>
<comment type="pathway">
    <text evidence="2">Carotenoid biosynthesis.</text>
</comment>
<evidence type="ECO:0000256" key="8">
    <source>
        <dbReference type="SAM" id="Phobius"/>
    </source>
</evidence>
<evidence type="ECO:0000313" key="10">
    <source>
        <dbReference type="EMBL" id="MFD0781188.1"/>
    </source>
</evidence>
<feature type="transmembrane region" description="Helical" evidence="8">
    <location>
        <begin position="6"/>
        <end position="24"/>
    </location>
</feature>
<name>A0ABW2ZRC5_9MICO</name>
<dbReference type="NCBIfam" id="TIGR03462">
    <property type="entry name" value="CarR_dom_SF"/>
    <property type="match status" value="1"/>
</dbReference>
<keyword evidence="7" id="KW-0413">Isomerase</keyword>
<keyword evidence="3 8" id="KW-0812">Transmembrane</keyword>
<proteinExistence type="predicted"/>
<evidence type="ECO:0000256" key="1">
    <source>
        <dbReference type="ARBA" id="ARBA00004141"/>
    </source>
</evidence>
<gene>
    <name evidence="10" type="ORF">ACFQZV_07715</name>
</gene>
<organism evidence="10 11">
    <name type="scientific">Microbacterium koreense</name>
    <dbReference type="NCBI Taxonomy" id="323761"/>
    <lineage>
        <taxon>Bacteria</taxon>
        <taxon>Bacillati</taxon>
        <taxon>Actinomycetota</taxon>
        <taxon>Actinomycetes</taxon>
        <taxon>Micrococcales</taxon>
        <taxon>Microbacteriaceae</taxon>
        <taxon>Microbacterium</taxon>
    </lineage>
</organism>
<sequence length="104" mass="11368">MTYPLLVLPFLLVTVAVTLATIRRPRFGRRMAVSSITALVLIALTAVFDNIMIAADLFTYPDEHLSGIRIGLAPIEDLSYAVCAAFLVPAIATLLARRPREETP</sequence>
<comment type="caution">
    <text evidence="10">The sequence shown here is derived from an EMBL/GenBank/DDBJ whole genome shotgun (WGS) entry which is preliminary data.</text>
</comment>
<evidence type="ECO:0000256" key="3">
    <source>
        <dbReference type="ARBA" id="ARBA00022692"/>
    </source>
</evidence>
<evidence type="ECO:0000256" key="6">
    <source>
        <dbReference type="ARBA" id="ARBA00023136"/>
    </source>
</evidence>
<comment type="subcellular location">
    <subcellularLocation>
        <location evidence="1">Membrane</location>
        <topology evidence="1">Multi-pass membrane protein</topology>
    </subcellularLocation>
</comment>
<keyword evidence="4" id="KW-0125">Carotenoid biosynthesis</keyword>
<dbReference type="EMBL" id="JBHTIM010000001">
    <property type="protein sequence ID" value="MFD0781188.1"/>
    <property type="molecule type" value="Genomic_DNA"/>
</dbReference>
<dbReference type="Pfam" id="PF18916">
    <property type="entry name" value="Lycopene_cyc"/>
    <property type="match status" value="1"/>
</dbReference>
<dbReference type="Proteomes" id="UP001597042">
    <property type="component" value="Unassembled WGS sequence"/>
</dbReference>
<evidence type="ECO:0000256" key="7">
    <source>
        <dbReference type="ARBA" id="ARBA00023235"/>
    </source>
</evidence>
<evidence type="ECO:0000313" key="11">
    <source>
        <dbReference type="Proteomes" id="UP001597042"/>
    </source>
</evidence>
<protein>
    <submittedName>
        <fullName evidence="10">Lycopene cyclase domain-containing protein</fullName>
    </submittedName>
</protein>
<feature type="domain" description="Lycopene cyclase" evidence="9">
    <location>
        <begin position="10"/>
        <end position="93"/>
    </location>
</feature>
<accession>A0ABW2ZRC5</accession>
<evidence type="ECO:0000256" key="4">
    <source>
        <dbReference type="ARBA" id="ARBA00022746"/>
    </source>
</evidence>
<evidence type="ECO:0000256" key="2">
    <source>
        <dbReference type="ARBA" id="ARBA00004829"/>
    </source>
</evidence>
<keyword evidence="11" id="KW-1185">Reference proteome</keyword>
<reference evidence="11" key="1">
    <citation type="journal article" date="2019" name="Int. J. Syst. Evol. Microbiol.">
        <title>The Global Catalogue of Microorganisms (GCM) 10K type strain sequencing project: providing services to taxonomists for standard genome sequencing and annotation.</title>
        <authorList>
            <consortium name="The Broad Institute Genomics Platform"/>
            <consortium name="The Broad Institute Genome Sequencing Center for Infectious Disease"/>
            <person name="Wu L."/>
            <person name="Ma J."/>
        </authorList>
    </citation>
    <scope>NUCLEOTIDE SEQUENCE [LARGE SCALE GENOMIC DNA]</scope>
    <source>
        <strain evidence="11">CCUG 50754</strain>
    </source>
</reference>
<keyword evidence="6 8" id="KW-0472">Membrane</keyword>
<keyword evidence="5 8" id="KW-1133">Transmembrane helix</keyword>
<dbReference type="InterPro" id="IPR017825">
    <property type="entry name" value="Lycopene_cyclase_dom"/>
</dbReference>